<dbReference type="HOGENOM" id="CLU_008455_13_2_1"/>
<keyword evidence="9" id="KW-1185">Reference proteome</keyword>
<feature type="transmembrane region" description="Helical" evidence="6">
    <location>
        <begin position="130"/>
        <end position="147"/>
    </location>
</feature>
<dbReference type="Gene3D" id="1.20.1250.20">
    <property type="entry name" value="MFS general substrate transporter like domains"/>
    <property type="match status" value="1"/>
</dbReference>
<evidence type="ECO:0000256" key="3">
    <source>
        <dbReference type="ARBA" id="ARBA00022989"/>
    </source>
</evidence>
<dbReference type="InterPro" id="IPR020846">
    <property type="entry name" value="MFS_dom"/>
</dbReference>
<protein>
    <recommendedName>
        <fullName evidence="7">Major facilitator superfamily (MFS) profile domain-containing protein</fullName>
    </recommendedName>
</protein>
<accession>A0A072NVL8</accession>
<feature type="transmembrane region" description="Helical" evidence="6">
    <location>
        <begin position="373"/>
        <end position="395"/>
    </location>
</feature>
<dbReference type="InterPro" id="IPR011701">
    <property type="entry name" value="MFS"/>
</dbReference>
<dbReference type="VEuPathDB" id="FungiDB:A1O9_11898"/>
<evidence type="ECO:0000313" key="9">
    <source>
        <dbReference type="Proteomes" id="UP000027920"/>
    </source>
</evidence>
<dbReference type="GO" id="GO:0005886">
    <property type="term" value="C:plasma membrane"/>
    <property type="evidence" value="ECO:0007669"/>
    <property type="project" value="TreeGrafter"/>
</dbReference>
<comment type="caution">
    <text evidence="8">The sequence shown here is derived from an EMBL/GenBank/DDBJ whole genome shotgun (WGS) entry which is preliminary data.</text>
</comment>
<dbReference type="PROSITE" id="PS50850">
    <property type="entry name" value="MFS"/>
    <property type="match status" value="1"/>
</dbReference>
<dbReference type="OrthoDB" id="5215911at2759"/>
<dbReference type="InterPro" id="IPR036259">
    <property type="entry name" value="MFS_trans_sf"/>
</dbReference>
<evidence type="ECO:0000256" key="6">
    <source>
        <dbReference type="SAM" id="Phobius"/>
    </source>
</evidence>
<dbReference type="Proteomes" id="UP000027920">
    <property type="component" value="Unassembled WGS sequence"/>
</dbReference>
<feature type="transmembrane region" description="Helical" evidence="6">
    <location>
        <begin position="330"/>
        <end position="353"/>
    </location>
</feature>
<feature type="transmembrane region" description="Helical" evidence="6">
    <location>
        <begin position="416"/>
        <end position="437"/>
    </location>
</feature>
<keyword evidence="4 6" id="KW-0472">Membrane</keyword>
<feature type="transmembrane region" description="Helical" evidence="6">
    <location>
        <begin position="512"/>
        <end position="533"/>
    </location>
</feature>
<dbReference type="PANTHER" id="PTHR23502:SF149">
    <property type="entry name" value="TRANSPORTER, PUTATIVE-RELATED"/>
    <property type="match status" value="1"/>
</dbReference>
<feature type="transmembrane region" description="Helical" evidence="6">
    <location>
        <begin position="70"/>
        <end position="90"/>
    </location>
</feature>
<feature type="region of interest" description="Disordered" evidence="5">
    <location>
        <begin position="262"/>
        <end position="283"/>
    </location>
</feature>
<feature type="domain" description="Major facilitator superfamily (MFS) profile" evidence="7">
    <location>
        <begin position="64"/>
        <end position="538"/>
    </location>
</feature>
<evidence type="ECO:0000256" key="1">
    <source>
        <dbReference type="ARBA" id="ARBA00004141"/>
    </source>
</evidence>
<dbReference type="SUPFAM" id="SSF103473">
    <property type="entry name" value="MFS general substrate transporter"/>
    <property type="match status" value="1"/>
</dbReference>
<dbReference type="GeneID" id="25286794"/>
<reference evidence="8 9" key="1">
    <citation type="submission" date="2013-03" db="EMBL/GenBank/DDBJ databases">
        <title>The Genome Sequence of Exophiala aquamarina CBS 119918.</title>
        <authorList>
            <consortium name="The Broad Institute Genomics Platform"/>
            <person name="Cuomo C."/>
            <person name="de Hoog S."/>
            <person name="Gorbushina A."/>
            <person name="Walker B."/>
            <person name="Young S.K."/>
            <person name="Zeng Q."/>
            <person name="Gargeya S."/>
            <person name="Fitzgerald M."/>
            <person name="Haas B."/>
            <person name="Abouelleil A."/>
            <person name="Allen A.W."/>
            <person name="Alvarado L."/>
            <person name="Arachchi H.M."/>
            <person name="Berlin A.M."/>
            <person name="Chapman S.B."/>
            <person name="Gainer-Dewar J."/>
            <person name="Goldberg J."/>
            <person name="Griggs A."/>
            <person name="Gujja S."/>
            <person name="Hansen M."/>
            <person name="Howarth C."/>
            <person name="Imamovic A."/>
            <person name="Ireland A."/>
            <person name="Larimer J."/>
            <person name="McCowan C."/>
            <person name="Murphy C."/>
            <person name="Pearson M."/>
            <person name="Poon T.W."/>
            <person name="Priest M."/>
            <person name="Roberts A."/>
            <person name="Saif S."/>
            <person name="Shea T."/>
            <person name="Sisk P."/>
            <person name="Sykes S."/>
            <person name="Wortman J."/>
            <person name="Nusbaum C."/>
            <person name="Birren B."/>
        </authorList>
    </citation>
    <scope>NUCLEOTIDE SEQUENCE [LARGE SCALE GENOMIC DNA]</scope>
    <source>
        <strain evidence="8 9">CBS 119918</strain>
    </source>
</reference>
<feature type="transmembrane region" description="Helical" evidence="6">
    <location>
        <begin position="191"/>
        <end position="212"/>
    </location>
</feature>
<organism evidence="8 9">
    <name type="scientific">Exophiala aquamarina CBS 119918</name>
    <dbReference type="NCBI Taxonomy" id="1182545"/>
    <lineage>
        <taxon>Eukaryota</taxon>
        <taxon>Fungi</taxon>
        <taxon>Dikarya</taxon>
        <taxon>Ascomycota</taxon>
        <taxon>Pezizomycotina</taxon>
        <taxon>Eurotiomycetes</taxon>
        <taxon>Chaetothyriomycetidae</taxon>
        <taxon>Chaetothyriales</taxon>
        <taxon>Herpotrichiellaceae</taxon>
        <taxon>Exophiala</taxon>
    </lineage>
</organism>
<keyword evidence="3 6" id="KW-1133">Transmembrane helix</keyword>
<feature type="transmembrane region" description="Helical" evidence="6">
    <location>
        <begin position="159"/>
        <end position="182"/>
    </location>
</feature>
<feature type="transmembrane region" description="Helical" evidence="6">
    <location>
        <begin position="218"/>
        <end position="240"/>
    </location>
</feature>
<comment type="subcellular location">
    <subcellularLocation>
        <location evidence="1">Membrane</location>
        <topology evidence="1">Multi-pass membrane protein</topology>
    </subcellularLocation>
</comment>
<dbReference type="RefSeq" id="XP_013254499.1">
    <property type="nucleotide sequence ID" value="XM_013399045.1"/>
</dbReference>
<gene>
    <name evidence="8" type="ORF">A1O9_11898</name>
</gene>
<sequence>MFASAAEEAQSRLHVEIIPGTEILTDLEDTHFIRGGRQGVVLVPQPTSDPHDPLNWSPFWKYVTLLNCSLYMFLGNFTALSIAPLTPIYLEYFDTTLARVGLLTGVCVLTLGYANFILIPLVRLFGRRPVALACSALFLGSNVWQALATSYSSLMGGRALIGIAAATSESLMPVVIADLLFLHERGTWMGIYFWSFFMGAWAGPIVSGNIAANPNLGWRWFFWVSAIAQGVLLISMYFFFPETKYTREPSIAHYQHHDADITSQGETRTDEKESSVGTEEHVGPTELSPAMAHVFGQGWPNHTQRLAFNLRPDRAELKFLPRDLITPIQLATYPIVIFGSCCLGFGANCLLVLNLLESPGFSAEPYFFSPSAVGFVNFALMGGGIFGLLTAGPFSDWVSMKLTIRNNGIREPEMRLPALIPFCIVGFVGLLVAGLGWQNKWQWPVIVVVGFGLSGVLVMAIPTIGLTYAIDSYKPVAGQIAVVGTVVKNTFGFGMTYFINDMAEQHGYLVPVMLLAALGVGIPILGGVLLWFFGKSCRRSTRDSKVHQF</sequence>
<feature type="transmembrane region" description="Helical" evidence="6">
    <location>
        <begin position="480"/>
        <end position="500"/>
    </location>
</feature>
<evidence type="ECO:0000256" key="2">
    <source>
        <dbReference type="ARBA" id="ARBA00022692"/>
    </source>
</evidence>
<dbReference type="Pfam" id="PF07690">
    <property type="entry name" value="MFS_1"/>
    <property type="match status" value="1"/>
</dbReference>
<proteinExistence type="predicted"/>
<dbReference type="EMBL" id="AMGV01000020">
    <property type="protein sequence ID" value="KEF51909.1"/>
    <property type="molecule type" value="Genomic_DNA"/>
</dbReference>
<feature type="compositionally biased region" description="Basic and acidic residues" evidence="5">
    <location>
        <begin position="267"/>
        <end position="283"/>
    </location>
</feature>
<evidence type="ECO:0000256" key="5">
    <source>
        <dbReference type="SAM" id="MobiDB-lite"/>
    </source>
</evidence>
<feature type="transmembrane region" description="Helical" evidence="6">
    <location>
        <begin position="443"/>
        <end position="468"/>
    </location>
</feature>
<keyword evidence="2 6" id="KW-0812">Transmembrane</keyword>
<evidence type="ECO:0000256" key="4">
    <source>
        <dbReference type="ARBA" id="ARBA00023136"/>
    </source>
</evidence>
<dbReference type="GO" id="GO:0022857">
    <property type="term" value="F:transmembrane transporter activity"/>
    <property type="evidence" value="ECO:0007669"/>
    <property type="project" value="InterPro"/>
</dbReference>
<dbReference type="AlphaFoldDB" id="A0A072NVL8"/>
<dbReference type="PANTHER" id="PTHR23502">
    <property type="entry name" value="MAJOR FACILITATOR SUPERFAMILY"/>
    <property type="match status" value="1"/>
</dbReference>
<feature type="transmembrane region" description="Helical" evidence="6">
    <location>
        <begin position="96"/>
        <end position="118"/>
    </location>
</feature>
<name>A0A072NVL8_9EURO</name>
<evidence type="ECO:0000313" key="8">
    <source>
        <dbReference type="EMBL" id="KEF51909.1"/>
    </source>
</evidence>
<evidence type="ECO:0000259" key="7">
    <source>
        <dbReference type="PROSITE" id="PS50850"/>
    </source>
</evidence>